<evidence type="ECO:0000313" key="3">
    <source>
        <dbReference type="Proteomes" id="UP000011713"/>
    </source>
</evidence>
<feature type="region of interest" description="Disordered" evidence="1">
    <location>
        <begin position="1"/>
        <end position="43"/>
    </location>
</feature>
<dbReference type="InterPro" id="IPR011011">
    <property type="entry name" value="Znf_FYVE_PHD"/>
</dbReference>
<dbReference type="SUPFAM" id="SSF57903">
    <property type="entry name" value="FYVE/PHD zinc finger"/>
    <property type="match status" value="1"/>
</dbReference>
<sequence length="482" mass="52812">MTVPTRRATAPVPRADQSEQAHASIRALPRRATAPNDLESNGSRRRYILFKTQSSPFGSPQSSSTPLQLQDVASVSPARVKLAHGTVEGFRHLAHSIVSRTLAHECEYDRLGRPEQAESEWQLLKKQNHLRLYKRRAPRVCSQADHHRLGSSLEKPPTVACVGSVDGTIEDILYGVHAKTRSEMGATMTFIGRPSHDCDVLAVLESGTDKDPFRQLSIKYLLAEICGDTRVVNNRDVCALESMGFGHDSRGKRYGYHLLRSIDVPECSPLPEDSGVVRANITMCCIYRQVQGTVQVYGKAMTDLGGSLPSFMAYEAASDLLLSNVEAVTSATAKRLTFLALQNLRSRQEAKEPEDTVSSLTSELRLSGSLCTKPQSSKGLSPTAPTLLKDAHSIPTSQKTSSQACSVCGKKPMMARLVHSSHRNCGVCDQRVCSKCSIKQNLYARLEPVAVACCKACLLTAKQLKVDPRDPFPMFGYRALCL</sequence>
<keyword evidence="3" id="KW-1185">Reference proteome</keyword>
<dbReference type="VEuPathDB" id="FungiDB:HpaG807748"/>
<dbReference type="HOGENOM" id="CLU_015303_1_2_1"/>
<reference evidence="2" key="2">
    <citation type="submission" date="2015-06" db="UniProtKB">
        <authorList>
            <consortium name="EnsemblProtists"/>
        </authorList>
    </citation>
    <scope>IDENTIFICATION</scope>
    <source>
        <strain evidence="2">Emoy2</strain>
    </source>
</reference>
<protein>
    <recommendedName>
        <fullName evidence="4">FYVE-type domain-containing protein</fullName>
    </recommendedName>
</protein>
<dbReference type="AlphaFoldDB" id="M4BMW1"/>
<reference evidence="3" key="1">
    <citation type="journal article" date="2010" name="Science">
        <title>Signatures of adaptation to obligate biotrophy in the Hyaloperonospora arabidopsidis genome.</title>
        <authorList>
            <person name="Baxter L."/>
            <person name="Tripathy S."/>
            <person name="Ishaque N."/>
            <person name="Boot N."/>
            <person name="Cabral A."/>
            <person name="Kemen E."/>
            <person name="Thines M."/>
            <person name="Ah-Fong A."/>
            <person name="Anderson R."/>
            <person name="Badejoko W."/>
            <person name="Bittner-Eddy P."/>
            <person name="Boore J.L."/>
            <person name="Chibucos M.C."/>
            <person name="Coates M."/>
            <person name="Dehal P."/>
            <person name="Delehaunty K."/>
            <person name="Dong S."/>
            <person name="Downton P."/>
            <person name="Dumas B."/>
            <person name="Fabro G."/>
            <person name="Fronick C."/>
            <person name="Fuerstenberg S.I."/>
            <person name="Fulton L."/>
            <person name="Gaulin E."/>
            <person name="Govers F."/>
            <person name="Hughes L."/>
            <person name="Humphray S."/>
            <person name="Jiang R.H."/>
            <person name="Judelson H."/>
            <person name="Kamoun S."/>
            <person name="Kyung K."/>
            <person name="Meijer H."/>
            <person name="Minx P."/>
            <person name="Morris P."/>
            <person name="Nelson J."/>
            <person name="Phuntumart V."/>
            <person name="Qutob D."/>
            <person name="Rehmany A."/>
            <person name="Rougon-Cardoso A."/>
            <person name="Ryden P."/>
            <person name="Torto-Alalibo T."/>
            <person name="Studholme D."/>
            <person name="Wang Y."/>
            <person name="Win J."/>
            <person name="Wood J."/>
            <person name="Clifton S.W."/>
            <person name="Rogers J."/>
            <person name="Van den Ackerveken G."/>
            <person name="Jones J.D."/>
            <person name="McDowell J.M."/>
            <person name="Beynon J."/>
            <person name="Tyler B.M."/>
        </authorList>
    </citation>
    <scope>NUCLEOTIDE SEQUENCE [LARGE SCALE GENOMIC DNA]</scope>
    <source>
        <strain evidence="3">Emoy2</strain>
    </source>
</reference>
<proteinExistence type="predicted"/>
<dbReference type="InterPro" id="IPR052727">
    <property type="entry name" value="Rab4/Rab5_effector"/>
</dbReference>
<dbReference type="eggNOG" id="ENOG502RXV3">
    <property type="taxonomic scope" value="Eukaryota"/>
</dbReference>
<dbReference type="Proteomes" id="UP000011713">
    <property type="component" value="Unassembled WGS sequence"/>
</dbReference>
<dbReference type="EMBL" id="JH598432">
    <property type="status" value="NOT_ANNOTATED_CDS"/>
    <property type="molecule type" value="Genomic_DNA"/>
</dbReference>
<name>M4BMW1_HYAAE</name>
<dbReference type="EnsemblProtists" id="HpaT807748">
    <property type="protein sequence ID" value="HpaP807748"/>
    <property type="gene ID" value="HpaG807748"/>
</dbReference>
<evidence type="ECO:0000313" key="2">
    <source>
        <dbReference type="EnsemblProtists" id="HpaP807748"/>
    </source>
</evidence>
<organism evidence="2 3">
    <name type="scientific">Hyaloperonospora arabidopsidis (strain Emoy2)</name>
    <name type="common">Downy mildew agent</name>
    <name type="synonym">Peronospora arabidopsidis</name>
    <dbReference type="NCBI Taxonomy" id="559515"/>
    <lineage>
        <taxon>Eukaryota</taxon>
        <taxon>Sar</taxon>
        <taxon>Stramenopiles</taxon>
        <taxon>Oomycota</taxon>
        <taxon>Peronosporomycetes</taxon>
        <taxon>Peronosporales</taxon>
        <taxon>Peronosporaceae</taxon>
        <taxon>Hyaloperonospora</taxon>
    </lineage>
</organism>
<dbReference type="PANTHER" id="PTHR13510">
    <property type="entry name" value="FYVE-FINGER-CONTAINING RAB5 EFFECTOR PROTEIN RABENOSYN-5-RELATED"/>
    <property type="match status" value="1"/>
</dbReference>
<dbReference type="Gene3D" id="3.30.530.20">
    <property type="match status" value="1"/>
</dbReference>
<dbReference type="InParanoid" id="M4BMW1"/>
<evidence type="ECO:0000256" key="1">
    <source>
        <dbReference type="SAM" id="MobiDB-lite"/>
    </source>
</evidence>
<dbReference type="OMA" id="ITMCCIY"/>
<dbReference type="InterPro" id="IPR023393">
    <property type="entry name" value="START-like_dom_sf"/>
</dbReference>
<evidence type="ECO:0008006" key="4">
    <source>
        <dbReference type="Google" id="ProtNLM"/>
    </source>
</evidence>
<accession>M4BMW1</accession>
<dbReference type="PANTHER" id="PTHR13510:SF44">
    <property type="entry name" value="RABENOSYN-5"/>
    <property type="match status" value="1"/>
</dbReference>